<dbReference type="AlphaFoldDB" id="A7VV41"/>
<protein>
    <submittedName>
        <fullName evidence="1">Uncharacterized protein</fullName>
    </submittedName>
</protein>
<evidence type="ECO:0000313" key="2">
    <source>
        <dbReference type="Proteomes" id="UP000003490"/>
    </source>
</evidence>
<reference evidence="1 2" key="2">
    <citation type="submission" date="2007-08" db="EMBL/GenBank/DDBJ databases">
        <authorList>
            <person name="Fulton L."/>
            <person name="Clifton S."/>
            <person name="Fulton B."/>
            <person name="Xu J."/>
            <person name="Minx P."/>
            <person name="Pepin K.H."/>
            <person name="Johnson M."/>
            <person name="Thiruvilangam P."/>
            <person name="Bhonagiri V."/>
            <person name="Nash W.E."/>
            <person name="Wang C."/>
            <person name="Mardis E.R."/>
            <person name="Wilson R.K."/>
        </authorList>
    </citation>
    <scope>NUCLEOTIDE SEQUENCE [LARGE SCALE GENOMIC DNA]</scope>
    <source>
        <strain evidence="1 2">DSM 753</strain>
    </source>
</reference>
<evidence type="ECO:0000313" key="1">
    <source>
        <dbReference type="EMBL" id="EDO60840.1"/>
    </source>
</evidence>
<proteinExistence type="predicted"/>
<organism evidence="1 2">
    <name type="scientific">[Clostridium] leptum DSM 753</name>
    <dbReference type="NCBI Taxonomy" id="428125"/>
    <lineage>
        <taxon>Bacteria</taxon>
        <taxon>Bacillati</taxon>
        <taxon>Bacillota</taxon>
        <taxon>Clostridia</taxon>
        <taxon>Eubacteriales</taxon>
        <taxon>Oscillospiraceae</taxon>
        <taxon>Oscillospiraceae incertae sedis</taxon>
    </lineage>
</organism>
<comment type="caution">
    <text evidence="1">The sequence shown here is derived from an EMBL/GenBank/DDBJ whole genome shotgun (WGS) entry which is preliminary data.</text>
</comment>
<dbReference type="EMBL" id="ABCB02000019">
    <property type="protein sequence ID" value="EDO60840.1"/>
    <property type="molecule type" value="Genomic_DNA"/>
</dbReference>
<name>A7VV41_9FIRM</name>
<accession>A7VV41</accession>
<gene>
    <name evidence="1" type="ORF">CLOLEP_02445</name>
</gene>
<reference evidence="1 2" key="1">
    <citation type="submission" date="2007-08" db="EMBL/GenBank/DDBJ databases">
        <title>Draft genome sequence of Clostridium leptum (DSM 753).</title>
        <authorList>
            <person name="Sudarsanam P."/>
            <person name="Ley R."/>
            <person name="Guruge J."/>
            <person name="Turnbaugh P.J."/>
            <person name="Mahowald M."/>
            <person name="Liep D."/>
            <person name="Gordon J."/>
        </authorList>
    </citation>
    <scope>NUCLEOTIDE SEQUENCE [LARGE SCALE GENOMIC DNA]</scope>
    <source>
        <strain evidence="1 2">DSM 753</strain>
    </source>
</reference>
<sequence length="39" mass="4714">MFHKTPPFSYKTIIQSFISYFYIHLMIYKILQKENSASP</sequence>
<dbReference type="Proteomes" id="UP000003490">
    <property type="component" value="Unassembled WGS sequence"/>
</dbReference>
<dbReference type="HOGENOM" id="CLU_3307405_0_0_9"/>